<feature type="region of interest" description="Disordered" evidence="1">
    <location>
        <begin position="1"/>
        <end position="21"/>
    </location>
</feature>
<organism evidence="2 4">
    <name type="scientific">Marinobacter subterrani</name>
    <dbReference type="NCBI Taxonomy" id="1658765"/>
    <lineage>
        <taxon>Bacteria</taxon>
        <taxon>Pseudomonadati</taxon>
        <taxon>Pseudomonadota</taxon>
        <taxon>Gammaproteobacteria</taxon>
        <taxon>Pseudomonadales</taxon>
        <taxon>Marinobacteraceae</taxon>
        <taxon>Marinobacter</taxon>
    </lineage>
</organism>
<dbReference type="EMBL" id="LFBU01000001">
    <property type="protein sequence ID" value="KMQ75359.1"/>
    <property type="molecule type" value="Genomic_DNA"/>
</dbReference>
<dbReference type="EMBL" id="LFBU01000002">
    <property type="protein sequence ID" value="KMQ73759.1"/>
    <property type="molecule type" value="Genomic_DNA"/>
</dbReference>
<name>A0A0J7J702_9GAMM</name>
<gene>
    <name evidence="3" type="ORF">Msub_11561</name>
    <name evidence="2" type="ORF">Msub_20980</name>
</gene>
<sequence length="211" mass="23456">MAKTTTRKPVHLEAQGPKGDRQSMWEIMRKLHKGGEPITVRDVWMLGAEWAPKGRVRDYMAGLVAAGYLRPIEGAPGPSVQYELVKDCGLDAPRVRKDGTEVTQGRGREQMWRTIKIIGEFTSQDLARAASTPDFPVAEKTANEYCVMLAGAGYLQTVRAGRPGRFARYRLITSRWTGPRAPMIQRLKQVFDPNTGEVVYTRHGRDGGGDA</sequence>
<proteinExistence type="predicted"/>
<evidence type="ECO:0000313" key="2">
    <source>
        <dbReference type="EMBL" id="KMQ73759.1"/>
    </source>
</evidence>
<accession>A0A0J7J702</accession>
<evidence type="ECO:0000313" key="4">
    <source>
        <dbReference type="Proteomes" id="UP000036102"/>
    </source>
</evidence>
<evidence type="ECO:0000256" key="1">
    <source>
        <dbReference type="SAM" id="MobiDB-lite"/>
    </source>
</evidence>
<comment type="caution">
    <text evidence="2">The sequence shown here is derived from an EMBL/GenBank/DDBJ whole genome shotgun (WGS) entry which is preliminary data.</text>
</comment>
<dbReference type="RefSeq" id="WP_048495460.1">
    <property type="nucleotide sequence ID" value="NZ_LFBU01000001.1"/>
</dbReference>
<dbReference type="STRING" id="1658765.Msub_11561"/>
<protein>
    <submittedName>
        <fullName evidence="2">Uncharacterized protein</fullName>
    </submittedName>
</protein>
<dbReference type="PATRIC" id="fig|1658765.3.peg.1554"/>
<dbReference type="OrthoDB" id="8080957at2"/>
<dbReference type="AlphaFoldDB" id="A0A0J7J702"/>
<dbReference type="Proteomes" id="UP000036102">
    <property type="component" value="Unassembled WGS sequence"/>
</dbReference>
<reference evidence="2 4" key="1">
    <citation type="submission" date="2015-06" db="EMBL/GenBank/DDBJ databases">
        <title>Marinobacter subterrani, a genetically tractable neutrophilic iron-oxidizing strain isolated from the Soudan Iron Mine.</title>
        <authorList>
            <person name="Bonis B.M."/>
            <person name="Gralnick J.A."/>
        </authorList>
    </citation>
    <scope>NUCLEOTIDE SEQUENCE [LARGE SCALE GENOMIC DNA]</scope>
    <source>
        <strain evidence="2 4">JG233</strain>
    </source>
</reference>
<evidence type="ECO:0000313" key="3">
    <source>
        <dbReference type="EMBL" id="KMQ75359.1"/>
    </source>
</evidence>
<keyword evidence="4" id="KW-1185">Reference proteome</keyword>